<evidence type="ECO:0000256" key="1">
    <source>
        <dbReference type="ARBA" id="ARBA00000085"/>
    </source>
</evidence>
<dbReference type="SUPFAM" id="SSF55874">
    <property type="entry name" value="ATPase domain of HSP90 chaperone/DNA topoisomerase II/histidine kinase"/>
    <property type="match status" value="1"/>
</dbReference>
<dbReference type="InterPro" id="IPR036097">
    <property type="entry name" value="HisK_dim/P_sf"/>
</dbReference>
<sequence length="506" mass="56429">MEPKNKVVETDRSAEIEQLKAQIVTLEQLLEVYEQETSSKSTKLEQALAQLQEHTQQLSHAETTLKALRSMLDSIGDPVVVTDQHGQFVFLNPAAETILGIRASSSLTNWARTWRDTQGLFLPDQTTPYPIEEFPLMQALRGESVDATEVFARTAEPLVENWLSVTARSLPDETGKIQGGVAVFHNVTSLKQTEVALRRSEAHSREQAQQLHHALQDLQKAQTQLIQTEKMSGIGQLVAGVAHEINNPISFVYGNITPANEYFQSLLRLLRLYQKHYPNPDLEIQAELDEIGLDFLEEDLQKLLKSIRSGAERVRQIVLALRNFSRLDETGMKPVDLHQGLDNTLLILQNRLQSKKGLPAIQVFHQYGELPLVNCDASQLNQVFINILSNAIDAIETRLQVSTTFVPTITITTKQQGGAIVIYIQDNGVGMMPEVMQRLFEPFFTTKPVGQGTGLGLSVSYQIIEKHGGTIRVTSELGQGSQFAIILPIKEPSDSQKQNLAIRSEN</sequence>
<dbReference type="EMBL" id="AP018203">
    <property type="protein sequence ID" value="BAY55910.1"/>
    <property type="molecule type" value="Genomic_DNA"/>
</dbReference>
<dbReference type="EC" id="2.7.13.3" evidence="2"/>
<dbReference type="Pfam" id="PF08448">
    <property type="entry name" value="PAS_4"/>
    <property type="match status" value="1"/>
</dbReference>
<dbReference type="SMART" id="SM00388">
    <property type="entry name" value="HisKA"/>
    <property type="match status" value="1"/>
</dbReference>
<dbReference type="PANTHER" id="PTHR43065:SF50">
    <property type="entry name" value="HISTIDINE KINASE"/>
    <property type="match status" value="1"/>
</dbReference>
<keyword evidence="5" id="KW-0902">Two-component regulatory system</keyword>
<dbReference type="CDD" id="cd00082">
    <property type="entry name" value="HisKA"/>
    <property type="match status" value="1"/>
</dbReference>
<name>A0A1Z4JGR3_LEPBY</name>
<dbReference type="PROSITE" id="PS50112">
    <property type="entry name" value="PAS"/>
    <property type="match status" value="1"/>
</dbReference>
<dbReference type="Pfam" id="PF02518">
    <property type="entry name" value="HATPase_c"/>
    <property type="match status" value="1"/>
</dbReference>
<dbReference type="CDD" id="cd00130">
    <property type="entry name" value="PAS"/>
    <property type="match status" value="1"/>
</dbReference>
<keyword evidence="3" id="KW-0597">Phosphoprotein</keyword>
<keyword evidence="4" id="KW-0808">Transferase</keyword>
<evidence type="ECO:0000259" key="7">
    <source>
        <dbReference type="PROSITE" id="PS50109"/>
    </source>
</evidence>
<keyword evidence="10" id="KW-1185">Reference proteome</keyword>
<dbReference type="InterPro" id="IPR003594">
    <property type="entry name" value="HATPase_dom"/>
</dbReference>
<dbReference type="SUPFAM" id="SSF55785">
    <property type="entry name" value="PYP-like sensor domain (PAS domain)"/>
    <property type="match status" value="1"/>
</dbReference>
<evidence type="ECO:0000256" key="2">
    <source>
        <dbReference type="ARBA" id="ARBA00012438"/>
    </source>
</evidence>
<dbReference type="InterPro" id="IPR000014">
    <property type="entry name" value="PAS"/>
</dbReference>
<dbReference type="Proteomes" id="UP000217895">
    <property type="component" value="Chromosome"/>
</dbReference>
<protein>
    <recommendedName>
        <fullName evidence="2">histidine kinase</fullName>
        <ecNumber evidence="2">2.7.13.3</ecNumber>
    </recommendedName>
</protein>
<evidence type="ECO:0000313" key="9">
    <source>
        <dbReference type="EMBL" id="BAY55910.1"/>
    </source>
</evidence>
<dbReference type="SUPFAM" id="SSF47384">
    <property type="entry name" value="Homodimeric domain of signal transducing histidine kinase"/>
    <property type="match status" value="1"/>
</dbReference>
<feature type="domain" description="PAS" evidence="8">
    <location>
        <begin position="64"/>
        <end position="101"/>
    </location>
</feature>
<dbReference type="InterPro" id="IPR013656">
    <property type="entry name" value="PAS_4"/>
</dbReference>
<dbReference type="Gene3D" id="1.10.287.130">
    <property type="match status" value="1"/>
</dbReference>
<evidence type="ECO:0000256" key="6">
    <source>
        <dbReference type="SAM" id="Coils"/>
    </source>
</evidence>
<evidence type="ECO:0000259" key="8">
    <source>
        <dbReference type="PROSITE" id="PS50112"/>
    </source>
</evidence>
<dbReference type="PRINTS" id="PR00344">
    <property type="entry name" value="BCTRLSENSOR"/>
</dbReference>
<feature type="domain" description="Histidine kinase" evidence="7">
    <location>
        <begin position="240"/>
        <end position="491"/>
    </location>
</feature>
<dbReference type="Gene3D" id="3.30.450.20">
    <property type="entry name" value="PAS domain"/>
    <property type="match status" value="1"/>
</dbReference>
<dbReference type="PANTHER" id="PTHR43065">
    <property type="entry name" value="SENSOR HISTIDINE KINASE"/>
    <property type="match status" value="1"/>
</dbReference>
<feature type="coiled-coil region" evidence="6">
    <location>
        <begin position="16"/>
        <end position="71"/>
    </location>
</feature>
<keyword evidence="4" id="KW-0418">Kinase</keyword>
<dbReference type="AlphaFoldDB" id="A0A1Z4JGR3"/>
<evidence type="ECO:0000256" key="4">
    <source>
        <dbReference type="ARBA" id="ARBA00022777"/>
    </source>
</evidence>
<evidence type="ECO:0000256" key="5">
    <source>
        <dbReference type="ARBA" id="ARBA00023012"/>
    </source>
</evidence>
<dbReference type="PROSITE" id="PS50109">
    <property type="entry name" value="HIS_KIN"/>
    <property type="match status" value="1"/>
</dbReference>
<proteinExistence type="predicted"/>
<dbReference type="InterPro" id="IPR036890">
    <property type="entry name" value="HATPase_C_sf"/>
</dbReference>
<dbReference type="GO" id="GO:0000155">
    <property type="term" value="F:phosphorelay sensor kinase activity"/>
    <property type="evidence" value="ECO:0007669"/>
    <property type="project" value="InterPro"/>
</dbReference>
<dbReference type="InterPro" id="IPR005467">
    <property type="entry name" value="His_kinase_dom"/>
</dbReference>
<dbReference type="InterPro" id="IPR035965">
    <property type="entry name" value="PAS-like_dom_sf"/>
</dbReference>
<dbReference type="InterPro" id="IPR004358">
    <property type="entry name" value="Sig_transdc_His_kin-like_C"/>
</dbReference>
<evidence type="ECO:0000313" key="10">
    <source>
        <dbReference type="Proteomes" id="UP000217895"/>
    </source>
</evidence>
<comment type="catalytic activity">
    <reaction evidence="1">
        <text>ATP + protein L-histidine = ADP + protein N-phospho-L-histidine.</text>
        <dbReference type="EC" id="2.7.13.3"/>
    </reaction>
</comment>
<dbReference type="InterPro" id="IPR003661">
    <property type="entry name" value="HisK_dim/P_dom"/>
</dbReference>
<gene>
    <name evidence="9" type="ORF">NIES2135_27360</name>
</gene>
<dbReference type="Gene3D" id="3.30.565.10">
    <property type="entry name" value="Histidine kinase-like ATPase, C-terminal domain"/>
    <property type="match status" value="1"/>
</dbReference>
<dbReference type="NCBIfam" id="TIGR00229">
    <property type="entry name" value="sensory_box"/>
    <property type="match status" value="1"/>
</dbReference>
<accession>A0A1Z4JGR3</accession>
<keyword evidence="6" id="KW-0175">Coiled coil</keyword>
<dbReference type="SMART" id="SM00387">
    <property type="entry name" value="HATPase_c"/>
    <property type="match status" value="1"/>
</dbReference>
<organism evidence="9 10">
    <name type="scientific">Leptolyngbya boryana NIES-2135</name>
    <dbReference type="NCBI Taxonomy" id="1973484"/>
    <lineage>
        <taxon>Bacteria</taxon>
        <taxon>Bacillati</taxon>
        <taxon>Cyanobacteriota</taxon>
        <taxon>Cyanophyceae</taxon>
        <taxon>Leptolyngbyales</taxon>
        <taxon>Leptolyngbyaceae</taxon>
        <taxon>Leptolyngbya group</taxon>
        <taxon>Leptolyngbya</taxon>
    </lineage>
</organism>
<evidence type="ECO:0000256" key="3">
    <source>
        <dbReference type="ARBA" id="ARBA00022553"/>
    </source>
</evidence>
<reference evidence="9 10" key="1">
    <citation type="submission" date="2017-06" db="EMBL/GenBank/DDBJ databases">
        <title>Genome sequencing of cyanobaciteial culture collection at National Institute for Environmental Studies (NIES).</title>
        <authorList>
            <person name="Hirose Y."/>
            <person name="Shimura Y."/>
            <person name="Fujisawa T."/>
            <person name="Nakamura Y."/>
            <person name="Kawachi M."/>
        </authorList>
    </citation>
    <scope>NUCLEOTIDE SEQUENCE [LARGE SCALE GENOMIC DNA]</scope>
    <source>
        <strain evidence="9 10">NIES-2135</strain>
    </source>
</reference>